<dbReference type="RefSeq" id="WP_305473122.1">
    <property type="nucleotide sequence ID" value="NZ_JAUYVT010000020.1"/>
</dbReference>
<dbReference type="Proteomes" id="UP001177212">
    <property type="component" value="Unassembled WGS sequence"/>
</dbReference>
<name>A0ABT9FJ23_9GAMM</name>
<dbReference type="EMBL" id="JAUYVT010000020">
    <property type="protein sequence ID" value="MDP2566481.1"/>
    <property type="molecule type" value="Genomic_DNA"/>
</dbReference>
<sequence>MKFKNTIQCEIEIDFKDKAKAKAFFIDGDWSDVFYEIDDLEELAGILASLFNNAPERLGKGLYRSIEGFGDYIYSYEKKEWNLSDRQLPEGEELPCGDIVIKYASELQCIETEEITS</sequence>
<proteinExistence type="predicted"/>
<comment type="caution">
    <text evidence="1">The sequence shown here is derived from an EMBL/GenBank/DDBJ whole genome shotgun (WGS) entry which is preliminary data.</text>
</comment>
<evidence type="ECO:0000313" key="2">
    <source>
        <dbReference type="Proteomes" id="UP001177212"/>
    </source>
</evidence>
<gene>
    <name evidence="1" type="ORF">Q8W34_17675</name>
</gene>
<accession>A0ABT9FJ23</accession>
<evidence type="ECO:0000313" key="1">
    <source>
        <dbReference type="EMBL" id="MDP2566481.1"/>
    </source>
</evidence>
<protein>
    <submittedName>
        <fullName evidence="1">Uncharacterized protein</fullName>
    </submittedName>
</protein>
<keyword evidence="2" id="KW-1185">Reference proteome</keyword>
<organism evidence="1 2">
    <name type="scientific">Pseudoalteromonas marina</name>
    <dbReference type="NCBI Taxonomy" id="267375"/>
    <lineage>
        <taxon>Bacteria</taxon>
        <taxon>Pseudomonadati</taxon>
        <taxon>Pseudomonadota</taxon>
        <taxon>Gammaproteobacteria</taxon>
        <taxon>Alteromonadales</taxon>
        <taxon>Pseudoalteromonadaceae</taxon>
        <taxon>Pseudoalteromonas</taxon>
    </lineage>
</organism>
<reference evidence="1" key="1">
    <citation type="submission" date="2023-07" db="EMBL/GenBank/DDBJ databases">
        <title>Genome content predicts the carbon catabolic preferences of heterotrophic bacteria.</title>
        <authorList>
            <person name="Gralka M."/>
        </authorList>
    </citation>
    <scope>NUCLEOTIDE SEQUENCE</scope>
    <source>
        <strain evidence="1">4G09</strain>
    </source>
</reference>